<dbReference type="Pfam" id="PF14219">
    <property type="entry name" value="DUF4328"/>
    <property type="match status" value="1"/>
</dbReference>
<comment type="caution">
    <text evidence="4">The sequence shown here is derived from an EMBL/GenBank/DDBJ whole genome shotgun (WGS) entry which is preliminary data.</text>
</comment>
<feature type="transmembrane region" description="Helical" evidence="2">
    <location>
        <begin position="57"/>
        <end position="78"/>
    </location>
</feature>
<accession>X8DI41</accession>
<feature type="region of interest" description="Disordered" evidence="1">
    <location>
        <begin position="294"/>
        <end position="313"/>
    </location>
</feature>
<sequence>MRPGSPPAPARRRRPLGPTPRYAYIPRWGLVDHIEPTGSSRQGIAGGAVPSRILDRLLLATIITLAITSCAHFLRYALMVYNRGALIPRFVASASNGLVLISVAVAFAVMVATAWFLTDWMIARRAETYRDLGFDDPRSPWEIRVLCLLPIANIVGIPLLLLELAQIENRWYRQYRNIMWWTVLWAATWLLALVTWVVRDSVTVQGIADNALFTAVDYAVAAVAAWRLRRVYEGFTAPEGHHRAVRWLAVESRRGRCRWMPTVRTCRRHATPIPALRLNQWARNRQHWIVTESSEPGEDEAHARGADGIDGRGERHPFVVAHRGASADRPEHTLAAYELALEEGADGVECDVRLTRDGQLVCVHDRRVDRTSDGTGLVSEMTLSQLRALDFGSWHPGGAEAESGTGLLTLEELVSLVLDWNRPVKLFIETKHPVRYGSLVENKVLALLHRFGIAAPASADMSRAVVMSFSAAAVWRIRRAAPMLPTVLLGETSRYLGGSAATTVGATAVGPSIATLREHPELVDRAAAQGRATYCWTVDHYEDVEFCRSIGVAWIATNHPGRTKSWLQRGLTGTTL</sequence>
<dbReference type="Gene3D" id="3.20.20.190">
    <property type="entry name" value="Phosphatidylinositol (PI) phosphodiesterase"/>
    <property type="match status" value="1"/>
</dbReference>
<keyword evidence="2" id="KW-0812">Transmembrane</keyword>
<name>X8DI41_9MYCO</name>
<dbReference type="InterPro" id="IPR017946">
    <property type="entry name" value="PLC-like_Pdiesterase_TIM-brl"/>
</dbReference>
<dbReference type="InterPro" id="IPR025565">
    <property type="entry name" value="DUF4328"/>
</dbReference>
<dbReference type="GO" id="GO:0006629">
    <property type="term" value="P:lipid metabolic process"/>
    <property type="evidence" value="ECO:0007669"/>
    <property type="project" value="InterPro"/>
</dbReference>
<feature type="compositionally biased region" description="Basic and acidic residues" evidence="1">
    <location>
        <begin position="299"/>
        <end position="313"/>
    </location>
</feature>
<feature type="transmembrane region" description="Helical" evidence="2">
    <location>
        <begin position="177"/>
        <end position="198"/>
    </location>
</feature>
<evidence type="ECO:0000259" key="3">
    <source>
        <dbReference type="PROSITE" id="PS51704"/>
    </source>
</evidence>
<feature type="transmembrane region" description="Helical" evidence="2">
    <location>
        <begin position="98"/>
        <end position="123"/>
    </location>
</feature>
<dbReference type="Proteomes" id="UP000023351">
    <property type="component" value="Unassembled WGS sequence"/>
</dbReference>
<feature type="domain" description="GP-PDE" evidence="3">
    <location>
        <begin position="317"/>
        <end position="567"/>
    </location>
</feature>
<protein>
    <submittedName>
        <fullName evidence="4">Glycerophosphoryl diester phosphodiesterase family protein</fullName>
    </submittedName>
</protein>
<proteinExistence type="predicted"/>
<dbReference type="PATRIC" id="fig|1299321.3.peg.5750"/>
<evidence type="ECO:0000256" key="2">
    <source>
        <dbReference type="SAM" id="Phobius"/>
    </source>
</evidence>
<dbReference type="SUPFAM" id="SSF51695">
    <property type="entry name" value="PLC-like phosphodiesterases"/>
    <property type="match status" value="1"/>
</dbReference>
<organism evidence="4 5">
    <name type="scientific">Mycobacteroides abscessus subsp. bolletii 1513</name>
    <dbReference type="NCBI Taxonomy" id="1299321"/>
    <lineage>
        <taxon>Bacteria</taxon>
        <taxon>Bacillati</taxon>
        <taxon>Actinomycetota</taxon>
        <taxon>Actinomycetes</taxon>
        <taxon>Mycobacteriales</taxon>
        <taxon>Mycobacteriaceae</taxon>
        <taxon>Mycobacteroides</taxon>
        <taxon>Mycobacteroides abscessus</taxon>
    </lineage>
</organism>
<dbReference type="Pfam" id="PF03009">
    <property type="entry name" value="GDPD"/>
    <property type="match status" value="1"/>
</dbReference>
<reference evidence="4 5" key="1">
    <citation type="submission" date="2013-12" db="EMBL/GenBank/DDBJ databases">
        <authorList>
            <person name="Zelazny A."/>
            <person name="Olivier K."/>
            <person name="Holland S."/>
            <person name="Lenaerts A."/>
            <person name="Ordway D."/>
            <person name="DeGroote M.A."/>
            <person name="Parker T."/>
            <person name="Sizemore C."/>
            <person name="Tallon L.J."/>
            <person name="Sadzewicz L.K."/>
            <person name="Sengamalay N."/>
            <person name="Fraser C.M."/>
            <person name="Hine E."/>
            <person name="Shefchek K.A."/>
            <person name="Das S.P."/>
            <person name="Tettelin H."/>
        </authorList>
    </citation>
    <scope>NUCLEOTIDE SEQUENCE [LARGE SCALE GENOMIC DNA]</scope>
    <source>
        <strain evidence="4 5">1513</strain>
    </source>
</reference>
<dbReference type="PANTHER" id="PTHR46211">
    <property type="entry name" value="GLYCEROPHOSPHORYL DIESTER PHOSPHODIESTERASE"/>
    <property type="match status" value="1"/>
</dbReference>
<feature type="transmembrane region" description="Helical" evidence="2">
    <location>
        <begin position="143"/>
        <end position="165"/>
    </location>
</feature>
<dbReference type="EMBL" id="JAOJ01000003">
    <property type="protein sequence ID" value="EUA67140.1"/>
    <property type="molecule type" value="Genomic_DNA"/>
</dbReference>
<keyword evidence="2" id="KW-1133">Transmembrane helix</keyword>
<dbReference type="PANTHER" id="PTHR46211:SF13">
    <property type="entry name" value="GLYCEROPHOSPHODIESTER PHOSPHODIESTERASE 1-RELATED"/>
    <property type="match status" value="1"/>
</dbReference>
<dbReference type="AlphaFoldDB" id="X8DI41"/>
<evidence type="ECO:0000256" key="1">
    <source>
        <dbReference type="SAM" id="MobiDB-lite"/>
    </source>
</evidence>
<evidence type="ECO:0000313" key="4">
    <source>
        <dbReference type="EMBL" id="EUA67140.1"/>
    </source>
</evidence>
<gene>
    <name evidence="4" type="ORF">I540_5946</name>
</gene>
<dbReference type="InterPro" id="IPR030395">
    <property type="entry name" value="GP_PDE_dom"/>
</dbReference>
<evidence type="ECO:0000313" key="5">
    <source>
        <dbReference type="Proteomes" id="UP000023351"/>
    </source>
</evidence>
<keyword evidence="2" id="KW-0472">Membrane</keyword>
<dbReference type="GO" id="GO:0008081">
    <property type="term" value="F:phosphoric diester hydrolase activity"/>
    <property type="evidence" value="ECO:0007669"/>
    <property type="project" value="InterPro"/>
</dbReference>
<dbReference type="CDD" id="cd08582">
    <property type="entry name" value="GDPD_like_2"/>
    <property type="match status" value="1"/>
</dbReference>
<dbReference type="PROSITE" id="PS51704">
    <property type="entry name" value="GP_PDE"/>
    <property type="match status" value="1"/>
</dbReference>